<evidence type="ECO:0000259" key="7">
    <source>
        <dbReference type="Pfam" id="PF02085"/>
    </source>
</evidence>
<keyword evidence="3" id="KW-0479">Metal-binding</keyword>
<keyword evidence="2" id="KW-0349">Heme</keyword>
<evidence type="ECO:0000256" key="2">
    <source>
        <dbReference type="ARBA" id="ARBA00022617"/>
    </source>
</evidence>
<dbReference type="GO" id="GO:0046872">
    <property type="term" value="F:metal ion binding"/>
    <property type="evidence" value="ECO:0007669"/>
    <property type="project" value="UniProtKB-KW"/>
</dbReference>
<evidence type="ECO:0000313" key="9">
    <source>
        <dbReference type="Proteomes" id="UP000198635"/>
    </source>
</evidence>
<name>A0A1I3T6T8_9BACT</name>
<dbReference type="GO" id="GO:0009055">
    <property type="term" value="F:electron transfer activity"/>
    <property type="evidence" value="ECO:0007669"/>
    <property type="project" value="InterPro"/>
</dbReference>
<evidence type="ECO:0000256" key="3">
    <source>
        <dbReference type="ARBA" id="ARBA00022723"/>
    </source>
</evidence>
<feature type="domain" description="Class III cytochrome C" evidence="7">
    <location>
        <begin position="61"/>
        <end position="133"/>
    </location>
</feature>
<dbReference type="Proteomes" id="UP000198635">
    <property type="component" value="Unassembled WGS sequence"/>
</dbReference>
<dbReference type="InterPro" id="IPR036280">
    <property type="entry name" value="Multihaem_cyt_sf"/>
</dbReference>
<dbReference type="Pfam" id="PF02085">
    <property type="entry name" value="Cytochrom_CIII"/>
    <property type="match status" value="2"/>
</dbReference>
<keyword evidence="4" id="KW-0249">Electron transport</keyword>
<evidence type="ECO:0000256" key="4">
    <source>
        <dbReference type="ARBA" id="ARBA00022982"/>
    </source>
</evidence>
<dbReference type="GO" id="GO:0020037">
    <property type="term" value="F:heme binding"/>
    <property type="evidence" value="ECO:0007669"/>
    <property type="project" value="InterPro"/>
</dbReference>
<dbReference type="CDD" id="cd08168">
    <property type="entry name" value="Cytochrom_C3"/>
    <property type="match status" value="3"/>
</dbReference>
<proteinExistence type="predicted"/>
<reference evidence="9" key="1">
    <citation type="submission" date="2016-10" db="EMBL/GenBank/DDBJ databases">
        <authorList>
            <person name="Varghese N."/>
            <person name="Submissions S."/>
        </authorList>
    </citation>
    <scope>NUCLEOTIDE SEQUENCE [LARGE SCALE GENOMIC DNA]</scope>
    <source>
        <strain evidence="9">DSM 5918</strain>
    </source>
</reference>
<feature type="transmembrane region" description="Helical" evidence="6">
    <location>
        <begin position="26"/>
        <end position="46"/>
    </location>
</feature>
<dbReference type="STRING" id="52560.SAMN04488082_105116"/>
<sequence length="270" mass="29705">MDVQVKHPVFSCVKPEHKDTVLKKRYVPITIACGLLALLALGGQFAPAPSEELPVRLRMDNKGGDVVFAHSRHVDYVDKMGGDCVRCHHESDRPTLSPLPCGSCHATEFDAKFTADHQTDLPAETCTQCHHAELGKLVYSHDDHAEMYASSCTDCHHGEDIEPEPGACNQCHGETADGDTPSLRDAVHAKCESCHTDMYEKKLDGCNECHELLPGKADGPQPTCNSCHYDTDATPLPHRMDSFHDQCMKCHEEVGAGPYGEKSCTRCHTR</sequence>
<protein>
    <submittedName>
        <fullName evidence="8">Class III cytochrome C family protein</fullName>
    </submittedName>
</protein>
<evidence type="ECO:0000313" key="8">
    <source>
        <dbReference type="EMBL" id="SFJ66848.1"/>
    </source>
</evidence>
<gene>
    <name evidence="8" type="ORF">SAMN04488082_105116</name>
</gene>
<keyword evidence="9" id="KW-1185">Reference proteome</keyword>
<keyword evidence="1" id="KW-0813">Transport</keyword>
<organism evidence="8 9">
    <name type="scientific">Desulfomicrobium apsheronum</name>
    <dbReference type="NCBI Taxonomy" id="52560"/>
    <lineage>
        <taxon>Bacteria</taxon>
        <taxon>Pseudomonadati</taxon>
        <taxon>Thermodesulfobacteriota</taxon>
        <taxon>Desulfovibrionia</taxon>
        <taxon>Desulfovibrionales</taxon>
        <taxon>Desulfomicrobiaceae</taxon>
        <taxon>Desulfomicrobium</taxon>
    </lineage>
</organism>
<evidence type="ECO:0000256" key="6">
    <source>
        <dbReference type="SAM" id="Phobius"/>
    </source>
</evidence>
<dbReference type="OrthoDB" id="9807368at2"/>
<evidence type="ECO:0000256" key="5">
    <source>
        <dbReference type="ARBA" id="ARBA00023004"/>
    </source>
</evidence>
<keyword evidence="6" id="KW-0812">Transmembrane</keyword>
<dbReference type="EMBL" id="FORX01000005">
    <property type="protein sequence ID" value="SFJ66848.1"/>
    <property type="molecule type" value="Genomic_DNA"/>
</dbReference>
<keyword evidence="5" id="KW-0408">Iron</keyword>
<dbReference type="InterPro" id="IPR020942">
    <property type="entry name" value="Cyt_c_III_dom"/>
</dbReference>
<accession>A0A1I3T6T8</accession>
<dbReference type="Gene3D" id="3.90.10.10">
    <property type="entry name" value="Cytochrome C3"/>
    <property type="match status" value="3"/>
</dbReference>
<keyword evidence="6" id="KW-1133">Transmembrane helix</keyword>
<dbReference type="SUPFAM" id="SSF48695">
    <property type="entry name" value="Multiheme cytochromes"/>
    <property type="match status" value="2"/>
</dbReference>
<feature type="domain" description="Class III cytochrome C" evidence="7">
    <location>
        <begin position="136"/>
        <end position="210"/>
    </location>
</feature>
<keyword evidence="6" id="KW-0472">Membrane</keyword>
<dbReference type="AlphaFoldDB" id="A0A1I3T6T8"/>
<evidence type="ECO:0000256" key="1">
    <source>
        <dbReference type="ARBA" id="ARBA00022448"/>
    </source>
</evidence>